<dbReference type="Gene3D" id="3.30.559.10">
    <property type="entry name" value="Chloramphenicol acetyltransferase-like domain"/>
    <property type="match status" value="2"/>
</dbReference>
<dbReference type="Pfam" id="PF02458">
    <property type="entry name" value="Transferase"/>
    <property type="match status" value="1"/>
</dbReference>
<organism evidence="5 6">
    <name type="scientific">Helianthus annuus</name>
    <name type="common">Common sunflower</name>
    <dbReference type="NCBI Taxonomy" id="4232"/>
    <lineage>
        <taxon>Eukaryota</taxon>
        <taxon>Viridiplantae</taxon>
        <taxon>Streptophyta</taxon>
        <taxon>Embryophyta</taxon>
        <taxon>Tracheophyta</taxon>
        <taxon>Spermatophyta</taxon>
        <taxon>Magnoliopsida</taxon>
        <taxon>eudicotyledons</taxon>
        <taxon>Gunneridae</taxon>
        <taxon>Pentapetalae</taxon>
        <taxon>asterids</taxon>
        <taxon>campanulids</taxon>
        <taxon>Asterales</taxon>
        <taxon>Asteraceae</taxon>
        <taxon>Asteroideae</taxon>
        <taxon>Heliantheae alliance</taxon>
        <taxon>Heliantheae</taxon>
        <taxon>Helianthus</taxon>
    </lineage>
</organism>
<dbReference type="Proteomes" id="UP000215914">
    <property type="component" value="Chromosome 9"/>
</dbReference>
<dbReference type="InterPro" id="IPR023213">
    <property type="entry name" value="CAT-like_dom_sf"/>
</dbReference>
<reference evidence="5" key="2">
    <citation type="submission" date="2017-02" db="EMBL/GenBank/DDBJ databases">
        <title>Sunflower complete genome.</title>
        <authorList>
            <person name="Langlade N."/>
            <person name="Munos S."/>
        </authorList>
    </citation>
    <scope>NUCLEOTIDE SEQUENCE [LARGE SCALE GENOMIC DNA]</scope>
    <source>
        <tissue evidence="5">Leaves</tissue>
    </source>
</reference>
<dbReference type="PANTHER" id="PTHR31623">
    <property type="entry name" value="F21J9.9"/>
    <property type="match status" value="1"/>
</dbReference>
<keyword evidence="3 4" id="KW-0012">Acyltransferase</keyword>
<keyword evidence="2 5" id="KW-0808">Transferase</keyword>
<evidence type="ECO:0000256" key="1">
    <source>
        <dbReference type="ARBA" id="ARBA00009861"/>
    </source>
</evidence>
<reference evidence="4" key="3">
    <citation type="submission" date="2020-06" db="EMBL/GenBank/DDBJ databases">
        <title>Helianthus annuus Genome sequencing and assembly Release 2.</title>
        <authorList>
            <person name="Gouzy J."/>
            <person name="Langlade N."/>
            <person name="Munos S."/>
        </authorList>
    </citation>
    <scope>NUCLEOTIDE SEQUENCE</scope>
    <source>
        <tissue evidence="4">Leaves</tissue>
    </source>
</reference>
<keyword evidence="6" id="KW-1185">Reference proteome</keyword>
<dbReference type="PANTHER" id="PTHR31623:SF80">
    <property type="entry name" value="DEACETYLVINDOLINE O-ACETYLTRANSFERASE"/>
    <property type="match status" value="1"/>
</dbReference>
<dbReference type="GO" id="GO:0050636">
    <property type="term" value="F:vinorine synthase activity"/>
    <property type="evidence" value="ECO:0007669"/>
    <property type="project" value="UniProtKB-EC"/>
</dbReference>
<dbReference type="OMA" id="ICSSICW"/>
<evidence type="ECO:0000313" key="5">
    <source>
        <dbReference type="EMBL" id="OTG13919.1"/>
    </source>
</evidence>
<protein>
    <submittedName>
        <fullName evidence="5">Putative transferase, Chloramphenicol acetyltransferase-like domain protein</fullName>
    </submittedName>
    <submittedName>
        <fullName evidence="4">Vinorine synthase</fullName>
        <ecNumber evidence="4">2.3.1.160</ecNumber>
    </submittedName>
</protein>
<dbReference type="OrthoDB" id="1932220at2759"/>
<dbReference type="AlphaFoldDB" id="A0A251TT30"/>
<dbReference type="EMBL" id="MNCJ02000324">
    <property type="protein sequence ID" value="KAF5789342.1"/>
    <property type="molecule type" value="Genomic_DNA"/>
</dbReference>
<reference evidence="4 6" key="1">
    <citation type="journal article" date="2017" name="Nature">
        <title>The sunflower genome provides insights into oil metabolism, flowering and Asterid evolution.</title>
        <authorList>
            <person name="Badouin H."/>
            <person name="Gouzy J."/>
            <person name="Grassa C.J."/>
            <person name="Murat F."/>
            <person name="Staton S.E."/>
            <person name="Cottret L."/>
            <person name="Lelandais-Briere C."/>
            <person name="Owens G.L."/>
            <person name="Carrere S."/>
            <person name="Mayjonade B."/>
            <person name="Legrand L."/>
            <person name="Gill N."/>
            <person name="Kane N.C."/>
            <person name="Bowers J.E."/>
            <person name="Hubner S."/>
            <person name="Bellec A."/>
            <person name="Berard A."/>
            <person name="Berges H."/>
            <person name="Blanchet N."/>
            <person name="Boniface M.C."/>
            <person name="Brunel D."/>
            <person name="Catrice O."/>
            <person name="Chaidir N."/>
            <person name="Claudel C."/>
            <person name="Donnadieu C."/>
            <person name="Faraut T."/>
            <person name="Fievet G."/>
            <person name="Helmstetter N."/>
            <person name="King M."/>
            <person name="Knapp S.J."/>
            <person name="Lai Z."/>
            <person name="Le Paslier M.C."/>
            <person name="Lippi Y."/>
            <person name="Lorenzon L."/>
            <person name="Mandel J.R."/>
            <person name="Marage G."/>
            <person name="Marchand G."/>
            <person name="Marquand E."/>
            <person name="Bret-Mestries E."/>
            <person name="Morien E."/>
            <person name="Nambeesan S."/>
            <person name="Nguyen T."/>
            <person name="Pegot-Espagnet P."/>
            <person name="Pouilly N."/>
            <person name="Raftis F."/>
            <person name="Sallet E."/>
            <person name="Schiex T."/>
            <person name="Thomas J."/>
            <person name="Vandecasteele C."/>
            <person name="Vares D."/>
            <person name="Vear F."/>
            <person name="Vautrin S."/>
            <person name="Crespi M."/>
            <person name="Mangin B."/>
            <person name="Burke J.M."/>
            <person name="Salse J."/>
            <person name="Munos S."/>
            <person name="Vincourt P."/>
            <person name="Rieseberg L.H."/>
            <person name="Langlade N.B."/>
        </authorList>
    </citation>
    <scope>NUCLEOTIDE SEQUENCE [LARGE SCALE GENOMIC DNA]</scope>
    <source>
        <strain evidence="6">cv. SF193</strain>
        <tissue evidence="4">Leaves</tissue>
    </source>
</reference>
<evidence type="ECO:0000313" key="6">
    <source>
        <dbReference type="Proteomes" id="UP000215914"/>
    </source>
</evidence>
<evidence type="ECO:0000256" key="2">
    <source>
        <dbReference type="ARBA" id="ARBA00022679"/>
    </source>
</evidence>
<sequence>MTMIRSLIRFGRRKLHTIVSTEIIKPSFPTPSHLKTYNLSPADQFVPGSFMPLITFYPKKIDTYHSPHDQILDLKNSLSQTLTKYYPLAGRHARIAPTYVDCNDHGAAFVEASVDSTLSHFLQNSQHEDLDQLFPYGRVWRHPNPRADHDLQTDTVTPLMVKASHFECGGLSVAVSLSHKIADACSMINFFNDWAELNQVCSKIEKCEALIEPEFISFEHTNINMPEFSPEVPKDCATRSFIFPNAKLNALKLKVTSMTEGGGQNLSSLTRVDVLTWLLYKCAVAAATKNNPGSFKPSSILVMANLRDKMMEPLPVSCIGNFVKGLVVQTTTERGMKPELLIGELSKLKMGIRGLKNHEDFFSLLSNYKSDGRKSKIENGYICSSICWYPTYGINFGWGAPIKATLPGNLSKNSFLLMDTPKREGIEAIVCLEKQEMDIVQRDPELLAFCT</sequence>
<dbReference type="InParanoid" id="A0A251TT30"/>
<comment type="similarity">
    <text evidence="1">Belongs to the plant acyltransferase family.</text>
</comment>
<accession>A0A251TT30</accession>
<dbReference type="Gramene" id="mRNA:HanXRQr2_Chr09g0370101">
    <property type="protein sequence ID" value="CDS:HanXRQr2_Chr09g0370101.1"/>
    <property type="gene ID" value="HanXRQr2_Chr09g0370101"/>
</dbReference>
<evidence type="ECO:0000313" key="4">
    <source>
        <dbReference type="EMBL" id="KAF5789342.1"/>
    </source>
</evidence>
<dbReference type="EMBL" id="CM007898">
    <property type="protein sequence ID" value="OTG13919.1"/>
    <property type="molecule type" value="Genomic_DNA"/>
</dbReference>
<dbReference type="EC" id="2.3.1.160" evidence="4"/>
<gene>
    <name evidence="5" type="ORF">HannXRQ_Chr09g0243561</name>
    <name evidence="4" type="ORF">HanXRQr2_Chr09g0370101</name>
</gene>
<proteinExistence type="inferred from homology"/>
<evidence type="ECO:0000256" key="3">
    <source>
        <dbReference type="ARBA" id="ARBA00023315"/>
    </source>
</evidence>
<name>A0A251TT30_HELAN</name>